<evidence type="ECO:0000313" key="6">
    <source>
        <dbReference type="Proteomes" id="UP000760860"/>
    </source>
</evidence>
<dbReference type="AlphaFoldDB" id="A0A8T1HUR6"/>
<gene>
    <name evidence="2" type="ORF">PC113_g13992</name>
    <name evidence="3" type="ORF">PC115_g11970</name>
    <name evidence="4" type="ORF">PC118_g13536</name>
    <name evidence="5" type="ORF">PC129_g12504</name>
</gene>
<dbReference type="EMBL" id="RCMG01000470">
    <property type="protein sequence ID" value="KAG2853658.1"/>
    <property type="molecule type" value="Genomic_DNA"/>
</dbReference>
<feature type="chain" id="PRO_5036275297" description="Secreted protein" evidence="1">
    <location>
        <begin position="30"/>
        <end position="101"/>
    </location>
</feature>
<comment type="caution">
    <text evidence="5">The sequence shown here is derived from an EMBL/GenBank/DDBJ whole genome shotgun (WGS) entry which is preliminary data.</text>
</comment>
<name>A0A8T1HUR6_9STRA</name>
<organism evidence="5 6">
    <name type="scientific">Phytophthora cactorum</name>
    <dbReference type="NCBI Taxonomy" id="29920"/>
    <lineage>
        <taxon>Eukaryota</taxon>
        <taxon>Sar</taxon>
        <taxon>Stramenopiles</taxon>
        <taxon>Oomycota</taxon>
        <taxon>Peronosporomycetes</taxon>
        <taxon>Peronosporales</taxon>
        <taxon>Peronosporaceae</taxon>
        <taxon>Phytophthora</taxon>
    </lineage>
</organism>
<dbReference type="Proteomes" id="UP000697107">
    <property type="component" value="Unassembled WGS sequence"/>
</dbReference>
<proteinExistence type="predicted"/>
<reference evidence="5" key="1">
    <citation type="submission" date="2018-05" db="EMBL/GenBank/DDBJ databases">
        <title>Effector identification in a new, highly contiguous assembly of the strawberry crown rot pathogen Phytophthora cactorum.</title>
        <authorList>
            <person name="Armitage A.D."/>
            <person name="Nellist C.F."/>
            <person name="Bates H."/>
            <person name="Vickerstaff R.J."/>
            <person name="Harrison R.J."/>
        </authorList>
    </citation>
    <scope>NUCLEOTIDE SEQUENCE</scope>
    <source>
        <strain evidence="2">15-7</strain>
        <strain evidence="3">4032</strain>
        <strain evidence="4">P415</strain>
        <strain evidence="5">P421</strain>
    </source>
</reference>
<keyword evidence="1" id="KW-0732">Signal</keyword>
<evidence type="ECO:0000313" key="4">
    <source>
        <dbReference type="EMBL" id="KAG2976217.1"/>
    </source>
</evidence>
<feature type="signal peptide" evidence="1">
    <location>
        <begin position="1"/>
        <end position="29"/>
    </location>
</feature>
<dbReference type="EMBL" id="RCML01000468">
    <property type="protein sequence ID" value="KAG2976217.1"/>
    <property type="molecule type" value="Genomic_DNA"/>
</dbReference>
<sequence length="101" mass="10525">MPVLSTRVSIIRSLIKLTVLLLCQRMSSGIVSATEAPVVEPHRTATVAFDAFSCSADAQAGSVTDDSPCGLVQASLATLLAQDAQEAALTTARLTSSLDYQ</sequence>
<evidence type="ECO:0000313" key="5">
    <source>
        <dbReference type="EMBL" id="KAG3216634.1"/>
    </source>
</evidence>
<protein>
    <recommendedName>
        <fullName evidence="7">Secreted protein</fullName>
    </recommendedName>
</protein>
<evidence type="ECO:0000313" key="3">
    <source>
        <dbReference type="EMBL" id="KAG2913619.1"/>
    </source>
</evidence>
<evidence type="ECO:0000313" key="2">
    <source>
        <dbReference type="EMBL" id="KAG2853658.1"/>
    </source>
</evidence>
<dbReference type="EMBL" id="RCMI01000388">
    <property type="protein sequence ID" value="KAG2913619.1"/>
    <property type="molecule type" value="Genomic_DNA"/>
</dbReference>
<evidence type="ECO:0000256" key="1">
    <source>
        <dbReference type="SAM" id="SignalP"/>
    </source>
</evidence>
<accession>A0A8T1HUR6</accession>
<dbReference type="Proteomes" id="UP000774804">
    <property type="component" value="Unassembled WGS sequence"/>
</dbReference>
<dbReference type="EMBL" id="RCMV01000471">
    <property type="protein sequence ID" value="KAG3216634.1"/>
    <property type="molecule type" value="Genomic_DNA"/>
</dbReference>
<dbReference type="Proteomes" id="UP000760860">
    <property type="component" value="Unassembled WGS sequence"/>
</dbReference>
<dbReference type="Proteomes" id="UP000735874">
    <property type="component" value="Unassembled WGS sequence"/>
</dbReference>
<evidence type="ECO:0008006" key="7">
    <source>
        <dbReference type="Google" id="ProtNLM"/>
    </source>
</evidence>